<dbReference type="Proteomes" id="UP000630528">
    <property type="component" value="Unassembled WGS sequence"/>
</dbReference>
<organism evidence="2 3">
    <name type="scientific">Ramlibacter ginsenosidimutans</name>
    <dbReference type="NCBI Taxonomy" id="502333"/>
    <lineage>
        <taxon>Bacteria</taxon>
        <taxon>Pseudomonadati</taxon>
        <taxon>Pseudomonadota</taxon>
        <taxon>Betaproteobacteria</taxon>
        <taxon>Burkholderiales</taxon>
        <taxon>Comamonadaceae</taxon>
        <taxon>Ramlibacter</taxon>
    </lineage>
</organism>
<name>A0A934WPV3_9BURK</name>
<keyword evidence="3" id="KW-1185">Reference proteome</keyword>
<dbReference type="InterPro" id="IPR012902">
    <property type="entry name" value="N_methyl_site"/>
</dbReference>
<evidence type="ECO:0000313" key="2">
    <source>
        <dbReference type="EMBL" id="MBK6008462.1"/>
    </source>
</evidence>
<reference evidence="2" key="1">
    <citation type="journal article" date="2012" name="J. Microbiol. Biotechnol.">
        <title>Ramlibacter ginsenosidimutans sp. nov., with ginsenoside-converting activity.</title>
        <authorList>
            <person name="Wang L."/>
            <person name="An D.S."/>
            <person name="Kim S.G."/>
            <person name="Jin F.X."/>
            <person name="Kim S.C."/>
            <person name="Lee S.T."/>
            <person name="Im W.T."/>
        </authorList>
    </citation>
    <scope>NUCLEOTIDE SEQUENCE</scope>
    <source>
        <strain evidence="2">KACC 17527</strain>
    </source>
</reference>
<evidence type="ECO:0000313" key="3">
    <source>
        <dbReference type="Proteomes" id="UP000630528"/>
    </source>
</evidence>
<gene>
    <name evidence="2" type="ORF">JJB11_20360</name>
</gene>
<dbReference type="InterPro" id="IPR032092">
    <property type="entry name" value="PilW"/>
</dbReference>
<keyword evidence="1" id="KW-0472">Membrane</keyword>
<protein>
    <submittedName>
        <fullName evidence="2">PilW family protein</fullName>
    </submittedName>
</protein>
<keyword evidence="1" id="KW-1133">Transmembrane helix</keyword>
<sequence length="313" mass="33563">MSAGLVRGGRRASRGFTLVELMVACLISLMVLVILSRTLASGSSSERTNSGAAEIASNGRYALEVLRRSLMHAGYRALSWAPTSAMTTTAPVVTNDCSAGFAINIAQPVWGSNDSNPFQATCVPAANYAGGDILVTRLAAGEPATALDGNTLYLRSSYDRAEVFQGSTPPPLFTATPREDHALQTSVFYISPYSVSTTESPKVPGLWRLSLGSGPTMTSALVASNVEALQVQYGRTTTDLKTRFYNANQINAAVTPSEWNDVSAVRVWILVRASTPEAGYVNNSSYVLGDRTITVNDSYRREVFSTLVQVRNK</sequence>
<dbReference type="EMBL" id="JAEPWM010000010">
    <property type="protein sequence ID" value="MBK6008462.1"/>
    <property type="molecule type" value="Genomic_DNA"/>
</dbReference>
<comment type="caution">
    <text evidence="2">The sequence shown here is derived from an EMBL/GenBank/DDBJ whole genome shotgun (WGS) entry which is preliminary data.</text>
</comment>
<keyword evidence="1" id="KW-0812">Transmembrane</keyword>
<reference evidence="2" key="2">
    <citation type="submission" date="2021-01" db="EMBL/GenBank/DDBJ databases">
        <authorList>
            <person name="Kang M."/>
        </authorList>
    </citation>
    <scope>NUCLEOTIDE SEQUENCE</scope>
    <source>
        <strain evidence="2">KACC 17527</strain>
    </source>
</reference>
<feature type="transmembrane region" description="Helical" evidence="1">
    <location>
        <begin position="21"/>
        <end position="40"/>
    </location>
</feature>
<dbReference type="Pfam" id="PF16074">
    <property type="entry name" value="PilW"/>
    <property type="match status" value="1"/>
</dbReference>
<dbReference type="GO" id="GO:0043683">
    <property type="term" value="P:type IV pilus assembly"/>
    <property type="evidence" value="ECO:0007669"/>
    <property type="project" value="InterPro"/>
</dbReference>
<dbReference type="Pfam" id="PF07963">
    <property type="entry name" value="N_methyl"/>
    <property type="match status" value="1"/>
</dbReference>
<dbReference type="AlphaFoldDB" id="A0A934WPV3"/>
<evidence type="ECO:0000256" key="1">
    <source>
        <dbReference type="SAM" id="Phobius"/>
    </source>
</evidence>
<accession>A0A934WPV3</accession>
<proteinExistence type="predicted"/>
<dbReference type="RefSeq" id="WP_201175819.1">
    <property type="nucleotide sequence ID" value="NZ_JAEPWM010000010.1"/>
</dbReference>